<gene>
    <name evidence="2" type="ORF">ASTO00021_LOCUS3321</name>
</gene>
<dbReference type="AlphaFoldDB" id="A0A7S3LKN2"/>
<evidence type="ECO:0000313" key="2">
    <source>
        <dbReference type="EMBL" id="CAE0433003.1"/>
    </source>
</evidence>
<reference evidence="2" key="1">
    <citation type="submission" date="2021-01" db="EMBL/GenBank/DDBJ databases">
        <authorList>
            <person name="Corre E."/>
            <person name="Pelletier E."/>
            <person name="Niang G."/>
            <person name="Scheremetjew M."/>
            <person name="Finn R."/>
            <person name="Kale V."/>
            <person name="Holt S."/>
            <person name="Cochrane G."/>
            <person name="Meng A."/>
            <person name="Brown T."/>
            <person name="Cohen L."/>
        </authorList>
    </citation>
    <scope>NUCLEOTIDE SEQUENCE</scope>
    <source>
        <strain evidence="2">GSBS06</strain>
    </source>
</reference>
<feature type="region of interest" description="Disordered" evidence="1">
    <location>
        <begin position="1"/>
        <end position="81"/>
    </location>
</feature>
<feature type="region of interest" description="Disordered" evidence="1">
    <location>
        <begin position="98"/>
        <end position="132"/>
    </location>
</feature>
<feature type="compositionally biased region" description="Low complexity" evidence="1">
    <location>
        <begin position="1"/>
        <end position="15"/>
    </location>
</feature>
<name>A0A7S3LKN2_9STRA</name>
<dbReference type="EMBL" id="HBIN01004692">
    <property type="protein sequence ID" value="CAE0433003.1"/>
    <property type="molecule type" value="Transcribed_RNA"/>
</dbReference>
<sequence>MSALAALAAYGSGSDSDSDEGPDSSGNNAQIKSEVTPADNAKVENEEETAKDNIVMAPNPASFSKGSKVSLPSFNSLMDDTKNRKTAPLYSLIGSASKKQKLGIGVSARTSNSEDDQGGQQQHLRLLPPQVH</sequence>
<proteinExistence type="predicted"/>
<evidence type="ECO:0000256" key="1">
    <source>
        <dbReference type="SAM" id="MobiDB-lite"/>
    </source>
</evidence>
<protein>
    <submittedName>
        <fullName evidence="2">Uncharacterized protein</fullName>
    </submittedName>
</protein>
<accession>A0A7S3LKN2</accession>
<organism evidence="2">
    <name type="scientific">Aplanochytrium stocchinoi</name>
    <dbReference type="NCBI Taxonomy" id="215587"/>
    <lineage>
        <taxon>Eukaryota</taxon>
        <taxon>Sar</taxon>
        <taxon>Stramenopiles</taxon>
        <taxon>Bigyra</taxon>
        <taxon>Labyrinthulomycetes</taxon>
        <taxon>Thraustochytrida</taxon>
        <taxon>Thraustochytriidae</taxon>
        <taxon>Aplanochytrium</taxon>
    </lineage>
</organism>
<feature type="compositionally biased region" description="Polar residues" evidence="1">
    <location>
        <begin position="61"/>
        <end position="78"/>
    </location>
</feature>
<feature type="compositionally biased region" description="Basic and acidic residues" evidence="1">
    <location>
        <begin position="41"/>
        <end position="51"/>
    </location>
</feature>